<dbReference type="EMBL" id="CABFNB010000096">
    <property type="protein sequence ID" value="VTZ61694.1"/>
    <property type="molecule type" value="Genomic_DNA"/>
</dbReference>
<organism evidence="1">
    <name type="scientific">Sinorhizobium medicae</name>
    <dbReference type="NCBI Taxonomy" id="110321"/>
    <lineage>
        <taxon>Bacteria</taxon>
        <taxon>Pseudomonadati</taxon>
        <taxon>Pseudomonadota</taxon>
        <taxon>Alphaproteobacteria</taxon>
        <taxon>Hyphomicrobiales</taxon>
        <taxon>Rhizobiaceae</taxon>
        <taxon>Sinorhizobium/Ensifer group</taxon>
        <taxon>Sinorhizobium</taxon>
    </lineage>
</organism>
<gene>
    <name evidence="1" type="ORF">EMEDMD4_300060</name>
</gene>
<proteinExistence type="predicted"/>
<accession>A0A508X157</accession>
<evidence type="ECO:0000313" key="1">
    <source>
        <dbReference type="EMBL" id="VTZ61694.1"/>
    </source>
</evidence>
<dbReference type="Proteomes" id="UP000507954">
    <property type="component" value="Unassembled WGS sequence"/>
</dbReference>
<protein>
    <submittedName>
        <fullName evidence="1">Uncharacterized protein</fullName>
    </submittedName>
</protein>
<dbReference type="AlphaFoldDB" id="A0A508X157"/>
<reference evidence="1" key="1">
    <citation type="submission" date="2019-06" db="EMBL/GenBank/DDBJ databases">
        <authorList>
            <person name="Le Quere A."/>
            <person name="Colella S."/>
        </authorList>
    </citation>
    <scope>NUCLEOTIDE SEQUENCE</scope>
    <source>
        <strain evidence="1">EmedicaeMD41</strain>
    </source>
</reference>
<sequence>MENIMAARSAGARNPMHNFMPESPILSCMVPDTGMARNGSMQQFTVLQRLDVSDDSVFMPQTPEMRAVCGISAPAGNLAQSSWKR</sequence>
<name>A0A508X157_9HYPH</name>